<protein>
    <submittedName>
        <fullName evidence="2">Uncharacterized protein</fullName>
    </submittedName>
</protein>
<dbReference type="EMBL" id="QGKW02001660">
    <property type="protein sequence ID" value="KAF2579645.1"/>
    <property type="molecule type" value="Genomic_DNA"/>
</dbReference>
<gene>
    <name evidence="2" type="ORF">F2Q68_00003472</name>
</gene>
<sequence>MQSEQQIRDNERKSDQNGKRTREILRLPPVDFFIYSDFSGMASPDKLPAPPISTFDQCIIDAFMPSTKSMLKMTHDEDRIAPPSSIQLEDETMLQAGSLMLTASGIYKPVLRSVMFSSYSIVLVSLCYSDESCAK</sequence>
<comment type="caution">
    <text evidence="2">The sequence shown here is derived from an EMBL/GenBank/DDBJ whole genome shotgun (WGS) entry which is preliminary data.</text>
</comment>
<accession>A0A8S9JCA1</accession>
<evidence type="ECO:0000313" key="2">
    <source>
        <dbReference type="EMBL" id="KAF2579645.1"/>
    </source>
</evidence>
<evidence type="ECO:0000313" key="3">
    <source>
        <dbReference type="Proteomes" id="UP000712281"/>
    </source>
</evidence>
<evidence type="ECO:0000256" key="1">
    <source>
        <dbReference type="SAM" id="MobiDB-lite"/>
    </source>
</evidence>
<name>A0A8S9JCA1_BRACR</name>
<dbReference type="Proteomes" id="UP000712281">
    <property type="component" value="Unassembled WGS sequence"/>
</dbReference>
<feature type="region of interest" description="Disordered" evidence="1">
    <location>
        <begin position="1"/>
        <end position="21"/>
    </location>
</feature>
<proteinExistence type="predicted"/>
<reference evidence="2" key="1">
    <citation type="submission" date="2019-12" db="EMBL/GenBank/DDBJ databases">
        <title>Genome sequencing and annotation of Brassica cretica.</title>
        <authorList>
            <person name="Studholme D.J."/>
            <person name="Sarris P.F."/>
        </authorList>
    </citation>
    <scope>NUCLEOTIDE SEQUENCE</scope>
    <source>
        <strain evidence="2">PFS-001/15</strain>
        <tissue evidence="2">Leaf</tissue>
    </source>
</reference>
<dbReference type="AlphaFoldDB" id="A0A8S9JCA1"/>
<organism evidence="2 3">
    <name type="scientific">Brassica cretica</name>
    <name type="common">Mustard</name>
    <dbReference type="NCBI Taxonomy" id="69181"/>
    <lineage>
        <taxon>Eukaryota</taxon>
        <taxon>Viridiplantae</taxon>
        <taxon>Streptophyta</taxon>
        <taxon>Embryophyta</taxon>
        <taxon>Tracheophyta</taxon>
        <taxon>Spermatophyta</taxon>
        <taxon>Magnoliopsida</taxon>
        <taxon>eudicotyledons</taxon>
        <taxon>Gunneridae</taxon>
        <taxon>Pentapetalae</taxon>
        <taxon>rosids</taxon>
        <taxon>malvids</taxon>
        <taxon>Brassicales</taxon>
        <taxon>Brassicaceae</taxon>
        <taxon>Brassiceae</taxon>
        <taxon>Brassica</taxon>
    </lineage>
</organism>